<name>A0A5B7HUH3_PORTR</name>
<evidence type="ECO:0000313" key="3">
    <source>
        <dbReference type="Proteomes" id="UP000324222"/>
    </source>
</evidence>
<evidence type="ECO:0000256" key="1">
    <source>
        <dbReference type="SAM" id="MobiDB-lite"/>
    </source>
</evidence>
<organism evidence="2 3">
    <name type="scientific">Portunus trituberculatus</name>
    <name type="common">Swimming crab</name>
    <name type="synonym">Neptunus trituberculatus</name>
    <dbReference type="NCBI Taxonomy" id="210409"/>
    <lineage>
        <taxon>Eukaryota</taxon>
        <taxon>Metazoa</taxon>
        <taxon>Ecdysozoa</taxon>
        <taxon>Arthropoda</taxon>
        <taxon>Crustacea</taxon>
        <taxon>Multicrustacea</taxon>
        <taxon>Malacostraca</taxon>
        <taxon>Eumalacostraca</taxon>
        <taxon>Eucarida</taxon>
        <taxon>Decapoda</taxon>
        <taxon>Pleocyemata</taxon>
        <taxon>Brachyura</taxon>
        <taxon>Eubrachyura</taxon>
        <taxon>Portunoidea</taxon>
        <taxon>Portunidae</taxon>
        <taxon>Portuninae</taxon>
        <taxon>Portunus</taxon>
    </lineage>
</organism>
<dbReference type="Proteomes" id="UP000324222">
    <property type="component" value="Unassembled WGS sequence"/>
</dbReference>
<accession>A0A5B7HUH3</accession>
<sequence length="94" mass="9870">MTSDCSVGQQVCKARLRRGVIDWCNRHVPLKGVCGGSAQEASVCLALPARSVTKASASTGTPTAATLAGHSHHAPTHTYPHTPNPEGTRVKERV</sequence>
<evidence type="ECO:0000313" key="2">
    <source>
        <dbReference type="EMBL" id="MPC73376.1"/>
    </source>
</evidence>
<feature type="region of interest" description="Disordered" evidence="1">
    <location>
        <begin position="55"/>
        <end position="94"/>
    </location>
</feature>
<feature type="compositionally biased region" description="Low complexity" evidence="1">
    <location>
        <begin position="55"/>
        <end position="69"/>
    </location>
</feature>
<reference evidence="2 3" key="1">
    <citation type="submission" date="2019-05" db="EMBL/GenBank/DDBJ databases">
        <title>Another draft genome of Portunus trituberculatus and its Hox gene families provides insights of decapod evolution.</title>
        <authorList>
            <person name="Jeong J.-H."/>
            <person name="Song I."/>
            <person name="Kim S."/>
            <person name="Choi T."/>
            <person name="Kim D."/>
            <person name="Ryu S."/>
            <person name="Kim W."/>
        </authorList>
    </citation>
    <scope>NUCLEOTIDE SEQUENCE [LARGE SCALE GENOMIC DNA]</scope>
    <source>
        <tissue evidence="2">Muscle</tissue>
    </source>
</reference>
<dbReference type="AlphaFoldDB" id="A0A5B7HUH3"/>
<keyword evidence="3" id="KW-1185">Reference proteome</keyword>
<proteinExistence type="predicted"/>
<protein>
    <submittedName>
        <fullName evidence="2">Uncharacterized protein</fullName>
    </submittedName>
</protein>
<gene>
    <name evidence="2" type="ORF">E2C01_067703</name>
</gene>
<comment type="caution">
    <text evidence="2">The sequence shown here is derived from an EMBL/GenBank/DDBJ whole genome shotgun (WGS) entry which is preliminary data.</text>
</comment>
<dbReference type="EMBL" id="VSRR010036671">
    <property type="protein sequence ID" value="MPC73376.1"/>
    <property type="molecule type" value="Genomic_DNA"/>
</dbReference>